<reference evidence="1 2" key="1">
    <citation type="journal article" date="2015" name="Nature">
        <title>rRNA introns, odd ribosomes, and small enigmatic genomes across a large radiation of phyla.</title>
        <authorList>
            <person name="Brown C.T."/>
            <person name="Hug L.A."/>
            <person name="Thomas B.C."/>
            <person name="Sharon I."/>
            <person name="Castelle C.J."/>
            <person name="Singh A."/>
            <person name="Wilkins M.J."/>
            <person name="Williams K.H."/>
            <person name="Banfield J.F."/>
        </authorList>
    </citation>
    <scope>NUCLEOTIDE SEQUENCE [LARGE SCALE GENOMIC DNA]</scope>
</reference>
<protein>
    <submittedName>
        <fullName evidence="1">Uncharacterized protein</fullName>
    </submittedName>
</protein>
<gene>
    <name evidence="1" type="ORF">UX31_C0003G0021</name>
</gene>
<accession>A0A0G1RN52</accession>
<sequence length="91" mass="10108">MPRVETIKLEPGTTLISAIDHVDDAIFLLEEKAKREALTRPERQRLQLLKTAKEALFRQLRVGGSSNLVGEWTLAASTHLGGKDGKGPKFR</sequence>
<organism evidence="1 2">
    <name type="scientific">Candidatus Nomurabacteria bacterium GW2011_GWA1_46_11</name>
    <dbReference type="NCBI Taxonomy" id="1618732"/>
    <lineage>
        <taxon>Bacteria</taxon>
        <taxon>Candidatus Nomuraibacteriota</taxon>
    </lineage>
</organism>
<comment type="caution">
    <text evidence="1">The sequence shown here is derived from an EMBL/GenBank/DDBJ whole genome shotgun (WGS) entry which is preliminary data.</text>
</comment>
<proteinExistence type="predicted"/>
<dbReference type="EMBL" id="LCLS01000003">
    <property type="protein sequence ID" value="KKU22355.1"/>
    <property type="molecule type" value="Genomic_DNA"/>
</dbReference>
<name>A0A0G1RN52_9BACT</name>
<dbReference type="AlphaFoldDB" id="A0A0G1RN52"/>
<evidence type="ECO:0000313" key="2">
    <source>
        <dbReference type="Proteomes" id="UP000034107"/>
    </source>
</evidence>
<evidence type="ECO:0000313" key="1">
    <source>
        <dbReference type="EMBL" id="KKU22355.1"/>
    </source>
</evidence>
<dbReference type="Proteomes" id="UP000034107">
    <property type="component" value="Unassembled WGS sequence"/>
</dbReference>